<keyword evidence="3" id="KW-1185">Reference proteome</keyword>
<evidence type="ECO:0000256" key="1">
    <source>
        <dbReference type="SAM" id="SignalP"/>
    </source>
</evidence>
<feature type="chain" id="PRO_5045819865" description="ABC transporter substrate-binding protein" evidence="1">
    <location>
        <begin position="25"/>
        <end position="60"/>
    </location>
</feature>
<dbReference type="Proteomes" id="UP001248581">
    <property type="component" value="Chromosome"/>
</dbReference>
<gene>
    <name evidence="2" type="ORF">RI845_10830</name>
</gene>
<proteinExistence type="predicted"/>
<feature type="signal peptide" evidence="1">
    <location>
        <begin position="1"/>
        <end position="24"/>
    </location>
</feature>
<accession>A0ABY9TDY6</accession>
<reference evidence="3" key="1">
    <citation type="submission" date="2023-09" db="EMBL/GenBank/DDBJ databases">
        <authorList>
            <person name="Li S."/>
            <person name="Li X."/>
            <person name="Zhang C."/>
            <person name="Zhao Z."/>
        </authorList>
    </citation>
    <scope>NUCLEOTIDE SEQUENCE [LARGE SCALE GENOMIC DNA]</scope>
    <source>
        <strain evidence="3">SQ345</strain>
    </source>
</reference>
<evidence type="ECO:0008006" key="4">
    <source>
        <dbReference type="Google" id="ProtNLM"/>
    </source>
</evidence>
<dbReference type="PROSITE" id="PS51257">
    <property type="entry name" value="PROKAR_LIPOPROTEIN"/>
    <property type="match status" value="1"/>
</dbReference>
<dbReference type="EMBL" id="CP134146">
    <property type="protein sequence ID" value="WNC67022.1"/>
    <property type="molecule type" value="Genomic_DNA"/>
</dbReference>
<keyword evidence="1" id="KW-0732">Signal</keyword>
<dbReference type="RefSeq" id="WP_348386186.1">
    <property type="nucleotide sequence ID" value="NZ_CP134146.1"/>
</dbReference>
<evidence type="ECO:0000313" key="2">
    <source>
        <dbReference type="EMBL" id="WNC67022.1"/>
    </source>
</evidence>
<name>A0ABY9TDY6_9GAMM</name>
<protein>
    <recommendedName>
        <fullName evidence="4">ABC transporter substrate-binding protein</fullName>
    </recommendedName>
</protein>
<sequence>MTTNVKFKSLATAIIAAVMLTACGGGGGSDSKTIEPPPPPAETKLVWDSEKAKWDEVEWQ</sequence>
<organism evidence="2 3">
    <name type="scientific">Thalassotalea nanhaiensis</name>
    <dbReference type="NCBI Taxonomy" id="3065648"/>
    <lineage>
        <taxon>Bacteria</taxon>
        <taxon>Pseudomonadati</taxon>
        <taxon>Pseudomonadota</taxon>
        <taxon>Gammaproteobacteria</taxon>
        <taxon>Alteromonadales</taxon>
        <taxon>Colwelliaceae</taxon>
        <taxon>Thalassotalea</taxon>
    </lineage>
</organism>
<evidence type="ECO:0000313" key="3">
    <source>
        <dbReference type="Proteomes" id="UP001248581"/>
    </source>
</evidence>